<dbReference type="GO" id="GO:0055085">
    <property type="term" value="P:transmembrane transport"/>
    <property type="evidence" value="ECO:0007669"/>
    <property type="project" value="InterPro"/>
</dbReference>
<organism evidence="8 9">
    <name type="scientific">Virgisporangium aliadipatigenens</name>
    <dbReference type="NCBI Taxonomy" id="741659"/>
    <lineage>
        <taxon>Bacteria</taxon>
        <taxon>Bacillati</taxon>
        <taxon>Actinomycetota</taxon>
        <taxon>Actinomycetes</taxon>
        <taxon>Micromonosporales</taxon>
        <taxon>Micromonosporaceae</taxon>
        <taxon>Virgisporangium</taxon>
    </lineage>
</organism>
<keyword evidence="3 6" id="KW-0812">Transmembrane</keyword>
<dbReference type="PANTHER" id="PTHR30177:SF4">
    <property type="entry name" value="OSMOPROTECTANT IMPORT PERMEASE PROTEIN OSMW"/>
    <property type="match status" value="1"/>
</dbReference>
<dbReference type="Pfam" id="PF00528">
    <property type="entry name" value="BPD_transp_1"/>
    <property type="match status" value="1"/>
</dbReference>
<evidence type="ECO:0000313" key="8">
    <source>
        <dbReference type="EMBL" id="GIJ51832.1"/>
    </source>
</evidence>
<evidence type="ECO:0000256" key="1">
    <source>
        <dbReference type="ARBA" id="ARBA00004141"/>
    </source>
</evidence>
<sequence>MQLSGYRPRMSLLDGPRVLAAPAAENPWLSWRYVRDNAESIRTALIEHVLLTAESVLIAAVIGVTLAILAYQVRRLSTPILVSTGVLYTVPSLGLLAILGPIMPSRRSAVVLALVTYALLVIVRSTLTALLQVPGEVREAATAMGYGRFARLWRVELPLALPGLLTGIRLATVSTVALVTVGAIVGKGALGSLLMDGFTNNFYKAQILTAAVLCVALALVLDLVLLLVGRVLTPWTRRRSA</sequence>
<evidence type="ECO:0000259" key="7">
    <source>
        <dbReference type="PROSITE" id="PS50928"/>
    </source>
</evidence>
<feature type="domain" description="ABC transmembrane type-1" evidence="7">
    <location>
        <begin position="45"/>
        <end position="225"/>
    </location>
</feature>
<evidence type="ECO:0000256" key="3">
    <source>
        <dbReference type="ARBA" id="ARBA00022692"/>
    </source>
</evidence>
<accession>A0A8J3YWK4</accession>
<dbReference type="CDD" id="cd06261">
    <property type="entry name" value="TM_PBP2"/>
    <property type="match status" value="1"/>
</dbReference>
<dbReference type="InterPro" id="IPR035906">
    <property type="entry name" value="MetI-like_sf"/>
</dbReference>
<keyword evidence="4 6" id="KW-1133">Transmembrane helix</keyword>
<evidence type="ECO:0000256" key="2">
    <source>
        <dbReference type="ARBA" id="ARBA00022448"/>
    </source>
</evidence>
<comment type="similarity">
    <text evidence="6">Belongs to the binding-protein-dependent transport system permease family.</text>
</comment>
<comment type="caution">
    <text evidence="8">The sequence shown here is derived from an EMBL/GenBank/DDBJ whole genome shotgun (WGS) entry which is preliminary data.</text>
</comment>
<dbReference type="PROSITE" id="PS50928">
    <property type="entry name" value="ABC_TM1"/>
    <property type="match status" value="1"/>
</dbReference>
<evidence type="ECO:0000256" key="6">
    <source>
        <dbReference type="RuleBase" id="RU363032"/>
    </source>
</evidence>
<dbReference type="Gene3D" id="1.10.3720.10">
    <property type="entry name" value="MetI-like"/>
    <property type="match status" value="1"/>
</dbReference>
<dbReference type="PANTHER" id="PTHR30177">
    <property type="entry name" value="GLYCINE BETAINE/L-PROLINE TRANSPORT SYSTEM PERMEASE PROTEIN PROW"/>
    <property type="match status" value="1"/>
</dbReference>
<evidence type="ECO:0000313" key="9">
    <source>
        <dbReference type="Proteomes" id="UP000619260"/>
    </source>
</evidence>
<dbReference type="InterPro" id="IPR000515">
    <property type="entry name" value="MetI-like"/>
</dbReference>
<keyword evidence="5 6" id="KW-0472">Membrane</keyword>
<evidence type="ECO:0000256" key="4">
    <source>
        <dbReference type="ARBA" id="ARBA00022989"/>
    </source>
</evidence>
<dbReference type="GO" id="GO:0031460">
    <property type="term" value="P:glycine betaine transport"/>
    <property type="evidence" value="ECO:0007669"/>
    <property type="project" value="TreeGrafter"/>
</dbReference>
<comment type="subcellular location">
    <subcellularLocation>
        <location evidence="6">Cell membrane</location>
        <topology evidence="6">Multi-pass membrane protein</topology>
    </subcellularLocation>
    <subcellularLocation>
        <location evidence="1">Membrane</location>
        <topology evidence="1">Multi-pass membrane protein</topology>
    </subcellularLocation>
</comment>
<proteinExistence type="inferred from homology"/>
<keyword evidence="9" id="KW-1185">Reference proteome</keyword>
<keyword evidence="2 6" id="KW-0813">Transport</keyword>
<dbReference type="InterPro" id="IPR051204">
    <property type="entry name" value="ABC_transp_perm/SBD"/>
</dbReference>
<feature type="transmembrane region" description="Helical" evidence="6">
    <location>
        <begin position="55"/>
        <end position="73"/>
    </location>
</feature>
<dbReference type="GO" id="GO:0005886">
    <property type="term" value="C:plasma membrane"/>
    <property type="evidence" value="ECO:0007669"/>
    <property type="project" value="UniProtKB-SubCell"/>
</dbReference>
<reference evidence="8" key="1">
    <citation type="submission" date="2021-01" db="EMBL/GenBank/DDBJ databases">
        <title>Whole genome shotgun sequence of Virgisporangium aliadipatigenens NBRC 105644.</title>
        <authorList>
            <person name="Komaki H."/>
            <person name="Tamura T."/>
        </authorList>
    </citation>
    <scope>NUCLEOTIDE SEQUENCE</scope>
    <source>
        <strain evidence="8">NBRC 105644</strain>
    </source>
</reference>
<dbReference type="AlphaFoldDB" id="A0A8J3YWK4"/>
<dbReference type="SUPFAM" id="SSF161098">
    <property type="entry name" value="MetI-like"/>
    <property type="match status" value="1"/>
</dbReference>
<name>A0A8J3YWK4_9ACTN</name>
<feature type="transmembrane region" description="Helical" evidence="6">
    <location>
        <begin position="159"/>
        <end position="185"/>
    </location>
</feature>
<dbReference type="Proteomes" id="UP000619260">
    <property type="component" value="Unassembled WGS sequence"/>
</dbReference>
<feature type="transmembrane region" description="Helical" evidence="6">
    <location>
        <begin position="205"/>
        <end position="229"/>
    </location>
</feature>
<gene>
    <name evidence="8" type="ORF">Val02_87180</name>
</gene>
<dbReference type="EMBL" id="BOPF01000055">
    <property type="protein sequence ID" value="GIJ51832.1"/>
    <property type="molecule type" value="Genomic_DNA"/>
</dbReference>
<feature type="transmembrane region" description="Helical" evidence="6">
    <location>
        <begin position="109"/>
        <end position="131"/>
    </location>
</feature>
<feature type="transmembrane region" description="Helical" evidence="6">
    <location>
        <begin position="80"/>
        <end position="103"/>
    </location>
</feature>
<protein>
    <submittedName>
        <fullName evidence="8">Glycine/betaine ABC transporter permease</fullName>
    </submittedName>
</protein>
<evidence type="ECO:0000256" key="5">
    <source>
        <dbReference type="ARBA" id="ARBA00023136"/>
    </source>
</evidence>